<keyword evidence="1" id="KW-1133">Transmembrane helix</keyword>
<protein>
    <submittedName>
        <fullName evidence="2">Uncharacterized protein</fullName>
    </submittedName>
</protein>
<dbReference type="RefSeq" id="WP_169247642.1">
    <property type="nucleotide sequence ID" value="NZ_SPMZ01000011.1"/>
</dbReference>
<organism evidence="2 3">
    <name type="scientific">Candidatus Competibacter phosphatis</name>
    <dbReference type="NCBI Taxonomy" id="221280"/>
    <lineage>
        <taxon>Bacteria</taxon>
        <taxon>Pseudomonadati</taxon>
        <taxon>Pseudomonadota</taxon>
        <taxon>Gammaproteobacteria</taxon>
        <taxon>Candidatus Competibacteraceae</taxon>
        <taxon>Candidatus Competibacter</taxon>
    </lineage>
</organism>
<keyword evidence="3" id="KW-1185">Reference proteome</keyword>
<dbReference type="EMBL" id="SPMZ01000011">
    <property type="protein sequence ID" value="NMQ18391.1"/>
    <property type="molecule type" value="Genomic_DNA"/>
</dbReference>
<dbReference type="Proteomes" id="UP000760480">
    <property type="component" value="Unassembled WGS sequence"/>
</dbReference>
<evidence type="ECO:0000313" key="3">
    <source>
        <dbReference type="Proteomes" id="UP000760480"/>
    </source>
</evidence>
<name>A0ABX1THZ2_9GAMM</name>
<evidence type="ECO:0000313" key="2">
    <source>
        <dbReference type="EMBL" id="NMQ18391.1"/>
    </source>
</evidence>
<keyword evidence="1" id="KW-0812">Transmembrane</keyword>
<reference evidence="2 3" key="1">
    <citation type="submission" date="2019-03" db="EMBL/GenBank/DDBJ databases">
        <title>Metabolic reconstructions from genomes of highly enriched 'Candidatus Accumulibacter' and 'Candidatus Competibacter' bioreactor populations.</title>
        <authorList>
            <person name="Annavajhala M.K."/>
            <person name="Welles L."/>
            <person name="Abbas B."/>
            <person name="Sorokin D."/>
            <person name="Park H."/>
            <person name="Van Loosdrecht M."/>
            <person name="Chandran K."/>
        </authorList>
    </citation>
    <scope>NUCLEOTIDE SEQUENCE [LARGE SCALE GENOMIC DNA]</scope>
    <source>
        <strain evidence="2 3">SBR_G</strain>
    </source>
</reference>
<keyword evidence="1" id="KW-0472">Membrane</keyword>
<accession>A0ABX1THZ2</accession>
<comment type="caution">
    <text evidence="2">The sequence shown here is derived from an EMBL/GenBank/DDBJ whole genome shotgun (WGS) entry which is preliminary data.</text>
</comment>
<evidence type="ECO:0000256" key="1">
    <source>
        <dbReference type="SAM" id="Phobius"/>
    </source>
</evidence>
<feature type="transmembrane region" description="Helical" evidence="1">
    <location>
        <begin position="103"/>
        <end position="123"/>
    </location>
</feature>
<proteinExistence type="predicted"/>
<gene>
    <name evidence="2" type="ORF">E4P82_03760</name>
</gene>
<sequence length="134" mass="15859">MRKKTIVKHTGYKKDIRIEIDAKFCAKYGHDDYSLKAINYTDREICNFPSLLAVKEITNFSLGNILVFVKNKNYEISIVLEEGLNITGYTFDISSKKEKSHMYACLVFIFYSELLLPIFQRFLDWLRAPRRQFR</sequence>